<evidence type="ECO:0000256" key="1">
    <source>
        <dbReference type="SAM" id="MobiDB-lite"/>
    </source>
</evidence>
<dbReference type="Proteomes" id="UP001610818">
    <property type="component" value="Unassembled WGS sequence"/>
</dbReference>
<sequence>MRTTAGAVPTSGRGEPRPGPQDPPGTAGKPGIGKTSASDEESAA</sequence>
<name>A0ABW7R4U0_9ACTN</name>
<proteinExistence type="predicted"/>
<keyword evidence="3" id="KW-1185">Reference proteome</keyword>
<gene>
    <name evidence="2" type="ORF">ACH4F9_42605</name>
</gene>
<reference evidence="2 3" key="1">
    <citation type="submission" date="2024-10" db="EMBL/GenBank/DDBJ databases">
        <title>The Natural Products Discovery Center: Release of the First 8490 Sequenced Strains for Exploring Actinobacteria Biosynthetic Diversity.</title>
        <authorList>
            <person name="Kalkreuter E."/>
            <person name="Kautsar S.A."/>
            <person name="Yang D."/>
            <person name="Bader C.D."/>
            <person name="Teijaro C.N."/>
            <person name="Fluegel L."/>
            <person name="Davis C.M."/>
            <person name="Simpson J.R."/>
            <person name="Lauterbach L."/>
            <person name="Steele A.D."/>
            <person name="Gui C."/>
            <person name="Meng S."/>
            <person name="Li G."/>
            <person name="Viehrig K."/>
            <person name="Ye F."/>
            <person name="Su P."/>
            <person name="Kiefer A.F."/>
            <person name="Nichols A."/>
            <person name="Cepeda A.J."/>
            <person name="Yan W."/>
            <person name="Fan B."/>
            <person name="Jiang Y."/>
            <person name="Adhikari A."/>
            <person name="Zheng C.-J."/>
            <person name="Schuster L."/>
            <person name="Cowan T.M."/>
            <person name="Smanski M.J."/>
            <person name="Chevrette M.G."/>
            <person name="De Carvalho L.P.S."/>
            <person name="Shen B."/>
        </authorList>
    </citation>
    <scope>NUCLEOTIDE SEQUENCE [LARGE SCALE GENOMIC DNA]</scope>
    <source>
        <strain evidence="2 3">NPDC017990</strain>
    </source>
</reference>
<accession>A0ABW7R4U0</accession>
<protein>
    <submittedName>
        <fullName evidence="2">Uncharacterized protein</fullName>
    </submittedName>
</protein>
<evidence type="ECO:0000313" key="3">
    <source>
        <dbReference type="Proteomes" id="UP001610818"/>
    </source>
</evidence>
<dbReference type="EMBL" id="JBIRGQ010000014">
    <property type="protein sequence ID" value="MFH8551689.1"/>
    <property type="molecule type" value="Genomic_DNA"/>
</dbReference>
<dbReference type="RefSeq" id="WP_397718733.1">
    <property type="nucleotide sequence ID" value="NZ_JBIRGN010000014.1"/>
</dbReference>
<feature type="region of interest" description="Disordered" evidence="1">
    <location>
        <begin position="1"/>
        <end position="44"/>
    </location>
</feature>
<comment type="caution">
    <text evidence="2">The sequence shown here is derived from an EMBL/GenBank/DDBJ whole genome shotgun (WGS) entry which is preliminary data.</text>
</comment>
<organism evidence="2 3">
    <name type="scientific">Streptomyces longisporoflavus</name>
    <dbReference type="NCBI Taxonomy" id="28044"/>
    <lineage>
        <taxon>Bacteria</taxon>
        <taxon>Bacillati</taxon>
        <taxon>Actinomycetota</taxon>
        <taxon>Actinomycetes</taxon>
        <taxon>Kitasatosporales</taxon>
        <taxon>Streptomycetaceae</taxon>
        <taxon>Streptomyces</taxon>
    </lineage>
</organism>
<evidence type="ECO:0000313" key="2">
    <source>
        <dbReference type="EMBL" id="MFH8551689.1"/>
    </source>
</evidence>